<evidence type="ECO:0000256" key="4">
    <source>
        <dbReference type="ARBA" id="ARBA00022691"/>
    </source>
</evidence>
<name>A0ABT0NLY4_9ACTN</name>
<evidence type="ECO:0000256" key="5">
    <source>
        <dbReference type="ARBA" id="ARBA00023194"/>
    </source>
</evidence>
<keyword evidence="8" id="KW-1185">Reference proteome</keyword>
<accession>A0ABT0NLY4</accession>
<dbReference type="InterPro" id="IPR029063">
    <property type="entry name" value="SAM-dependent_MTases_sf"/>
</dbReference>
<dbReference type="Pfam" id="PF17843">
    <property type="entry name" value="MycE_N"/>
    <property type="match status" value="1"/>
</dbReference>
<sequence>MSYDDHAVLEAILRCAGGDERFLLSTVEEWGAAEITAALVDELLFRCEIPQVGGEAFIGLDVLHDADRFSHVLQVTDGKPVTSAEPAGQELGAVLEFTLSDLLRELFGPASGRTAGAFGVSFLPDLRGPRTMEGAALAARATNVVLHATTNETPPLDRLALRYESDKWGGVHWFTGHYDRHLRPLRDQAVRILEIGIGGYDDLLPSGASLKMWKRYFPRGLVFGVDIFDKSACDQPRVKTLRGRQDDPEFMRRVAEEHGPFDVIIDDGSHINAHMRTSFSVMFPHLRNGGFYVIEDTFTSYWPGYGGHPEPGARPDTALEMVKGLIDSLHYEERPDGAATADYIARNLVGLHAYHNLVFLEKGVNKEGGIPHTVPREPFWNDN</sequence>
<gene>
    <name evidence="7" type="ORF">M4438_02755</name>
</gene>
<dbReference type="EMBL" id="JAMCCK010000005">
    <property type="protein sequence ID" value="MCL3992459.1"/>
    <property type="molecule type" value="Genomic_DNA"/>
</dbReference>
<keyword evidence="5" id="KW-0045">Antibiotic biosynthesis</keyword>
<evidence type="ECO:0000256" key="2">
    <source>
        <dbReference type="ARBA" id="ARBA00022603"/>
    </source>
</evidence>
<keyword evidence="2" id="KW-0489">Methyltransferase</keyword>
<proteinExistence type="predicted"/>
<evidence type="ECO:0000256" key="1">
    <source>
        <dbReference type="ARBA" id="ARBA00004792"/>
    </source>
</evidence>
<comment type="pathway">
    <text evidence="1">Antibiotic biosynthesis.</text>
</comment>
<dbReference type="InterPro" id="IPR040800">
    <property type="entry name" value="MycE_N"/>
</dbReference>
<feature type="domain" description="Methyltransferase MycE N-terminal" evidence="6">
    <location>
        <begin position="10"/>
        <end position="117"/>
    </location>
</feature>
<evidence type="ECO:0000259" key="6">
    <source>
        <dbReference type="Pfam" id="PF17843"/>
    </source>
</evidence>
<dbReference type="RefSeq" id="WP_249457010.1">
    <property type="nucleotide sequence ID" value="NZ_JAMCCK010000005.1"/>
</dbReference>
<keyword evidence="4" id="KW-0949">S-adenosyl-L-methionine</keyword>
<dbReference type="Gene3D" id="3.30.1050.30">
    <property type="match status" value="1"/>
</dbReference>
<reference evidence="7 8" key="1">
    <citation type="submission" date="2022-05" db="EMBL/GenBank/DDBJ databases">
        <title>Genome Resource of Streptomyces lavenduligriseus GA1-1, a Strain with Broad-Spectrum Antifungal Activity against Phytopathogenic Fungi.</title>
        <authorList>
            <person name="Qi D."/>
        </authorList>
    </citation>
    <scope>NUCLEOTIDE SEQUENCE [LARGE SCALE GENOMIC DNA]</scope>
    <source>
        <strain evidence="7 8">GA1-1</strain>
    </source>
</reference>
<dbReference type="Gene3D" id="3.40.50.150">
    <property type="entry name" value="Vaccinia Virus protein VP39"/>
    <property type="match status" value="1"/>
</dbReference>
<protein>
    <recommendedName>
        <fullName evidence="6">Methyltransferase MycE N-terminal domain-containing protein</fullName>
    </recommendedName>
</protein>
<dbReference type="Proteomes" id="UP001202052">
    <property type="component" value="Unassembled WGS sequence"/>
</dbReference>
<evidence type="ECO:0000313" key="8">
    <source>
        <dbReference type="Proteomes" id="UP001202052"/>
    </source>
</evidence>
<dbReference type="SUPFAM" id="SSF53335">
    <property type="entry name" value="S-adenosyl-L-methionine-dependent methyltransferases"/>
    <property type="match status" value="1"/>
</dbReference>
<organism evidence="7 8">
    <name type="scientific">Streptomyces lavenduligriseus</name>
    <dbReference type="NCBI Taxonomy" id="67315"/>
    <lineage>
        <taxon>Bacteria</taxon>
        <taxon>Bacillati</taxon>
        <taxon>Actinomycetota</taxon>
        <taxon>Actinomycetes</taxon>
        <taxon>Kitasatosporales</taxon>
        <taxon>Streptomycetaceae</taxon>
        <taxon>Streptomyces</taxon>
    </lineage>
</organism>
<keyword evidence="3" id="KW-0808">Transferase</keyword>
<comment type="caution">
    <text evidence="7">The sequence shown here is derived from an EMBL/GenBank/DDBJ whole genome shotgun (WGS) entry which is preliminary data.</text>
</comment>
<evidence type="ECO:0000256" key="3">
    <source>
        <dbReference type="ARBA" id="ARBA00022679"/>
    </source>
</evidence>
<evidence type="ECO:0000313" key="7">
    <source>
        <dbReference type="EMBL" id="MCL3992459.1"/>
    </source>
</evidence>